<dbReference type="PROSITE" id="PS01001">
    <property type="entry name" value="SDH_CYT_2"/>
    <property type="match status" value="1"/>
</dbReference>
<evidence type="ECO:0000256" key="13">
    <source>
        <dbReference type="SAM" id="Phobius"/>
    </source>
</evidence>
<dbReference type="GO" id="GO:0006099">
    <property type="term" value="P:tricarboxylic acid cycle"/>
    <property type="evidence" value="ECO:0007669"/>
    <property type="project" value="InterPro"/>
</dbReference>
<evidence type="ECO:0000313" key="15">
    <source>
        <dbReference type="Proteomes" id="UP000199205"/>
    </source>
</evidence>
<dbReference type="SUPFAM" id="SSF81343">
    <property type="entry name" value="Fumarate reductase respiratory complex transmembrane subunits"/>
    <property type="match status" value="1"/>
</dbReference>
<proteinExistence type="inferred from homology"/>
<dbReference type="Proteomes" id="UP000199205">
    <property type="component" value="Unassembled WGS sequence"/>
</dbReference>
<organism evidence="14 15">
    <name type="scientific">Rhizobium lusitanum</name>
    <dbReference type="NCBI Taxonomy" id="293958"/>
    <lineage>
        <taxon>Bacteria</taxon>
        <taxon>Pseudomonadati</taxon>
        <taxon>Pseudomonadota</taxon>
        <taxon>Alphaproteobacteria</taxon>
        <taxon>Hyphomicrobiales</taxon>
        <taxon>Rhizobiaceae</taxon>
        <taxon>Rhizobium/Agrobacterium group</taxon>
        <taxon>Rhizobium</taxon>
    </lineage>
</organism>
<keyword evidence="9 12" id="KW-0408">Iron</keyword>
<accession>A0A1C3UI78</accession>
<evidence type="ECO:0000256" key="5">
    <source>
        <dbReference type="ARBA" id="ARBA00022617"/>
    </source>
</evidence>
<evidence type="ECO:0000256" key="7">
    <source>
        <dbReference type="ARBA" id="ARBA00022723"/>
    </source>
</evidence>
<evidence type="ECO:0000313" key="14">
    <source>
        <dbReference type="EMBL" id="SCB15159.1"/>
    </source>
</evidence>
<dbReference type="PIRSF" id="PIRSF000178">
    <property type="entry name" value="SDH_cyt_b560"/>
    <property type="match status" value="1"/>
</dbReference>
<evidence type="ECO:0000256" key="6">
    <source>
        <dbReference type="ARBA" id="ARBA00022692"/>
    </source>
</evidence>
<evidence type="ECO:0000256" key="4">
    <source>
        <dbReference type="ARBA" id="ARBA00020076"/>
    </source>
</evidence>
<feature type="binding site" description="axial binding residue" evidence="12">
    <location>
        <position position="83"/>
    </location>
    <ligand>
        <name>heme</name>
        <dbReference type="ChEBI" id="CHEBI:30413"/>
        <note>ligand shared with second transmembrane subunit</note>
    </ligand>
    <ligandPart>
        <name>Fe</name>
        <dbReference type="ChEBI" id="CHEBI:18248"/>
    </ligandPart>
</feature>
<dbReference type="GO" id="GO:0016020">
    <property type="term" value="C:membrane"/>
    <property type="evidence" value="ECO:0007669"/>
    <property type="project" value="UniProtKB-SubCell"/>
</dbReference>
<evidence type="ECO:0000256" key="1">
    <source>
        <dbReference type="ARBA" id="ARBA00004050"/>
    </source>
</evidence>
<keyword evidence="7 12" id="KW-0479">Metal-binding</keyword>
<evidence type="ECO:0000256" key="10">
    <source>
        <dbReference type="ARBA" id="ARBA00023136"/>
    </source>
</evidence>
<comment type="subcellular location">
    <subcellularLocation>
        <location evidence="2">Membrane</location>
        <topology evidence="2">Multi-pass membrane protein</topology>
    </subcellularLocation>
</comment>
<evidence type="ECO:0000256" key="9">
    <source>
        <dbReference type="ARBA" id="ARBA00023004"/>
    </source>
</evidence>
<dbReference type="Gene3D" id="1.20.1300.10">
    <property type="entry name" value="Fumarate reductase/succinate dehydrogenase, transmembrane subunit"/>
    <property type="match status" value="1"/>
</dbReference>
<dbReference type="InterPro" id="IPR034804">
    <property type="entry name" value="SQR/QFR_C/D"/>
</dbReference>
<evidence type="ECO:0000256" key="2">
    <source>
        <dbReference type="ARBA" id="ARBA00004141"/>
    </source>
</evidence>
<dbReference type="OrthoDB" id="9799441at2"/>
<dbReference type="InterPro" id="IPR018495">
    <property type="entry name" value="Succ_DH_cyt_bsu_CS"/>
</dbReference>
<evidence type="ECO:0000256" key="11">
    <source>
        <dbReference type="ARBA" id="ARBA00025912"/>
    </source>
</evidence>
<evidence type="ECO:0000256" key="8">
    <source>
        <dbReference type="ARBA" id="ARBA00022989"/>
    </source>
</evidence>
<gene>
    <name evidence="14" type="ORF">GA0061101_102444</name>
</gene>
<dbReference type="AlphaFoldDB" id="A0A1C3UI78"/>
<evidence type="ECO:0000256" key="12">
    <source>
        <dbReference type="PIRSR" id="PIRSR000178-1"/>
    </source>
</evidence>
<dbReference type="PROSITE" id="PS01000">
    <property type="entry name" value="SDH_CYT_1"/>
    <property type="match status" value="1"/>
</dbReference>
<keyword evidence="5 12" id="KW-0349">Heme</keyword>
<dbReference type="GO" id="GO:0009055">
    <property type="term" value="F:electron transfer activity"/>
    <property type="evidence" value="ECO:0007669"/>
    <property type="project" value="InterPro"/>
</dbReference>
<feature type="transmembrane region" description="Helical" evidence="13">
    <location>
        <begin position="27"/>
        <end position="48"/>
    </location>
</feature>
<feature type="transmembrane region" description="Helical" evidence="13">
    <location>
        <begin position="110"/>
        <end position="129"/>
    </location>
</feature>
<comment type="similarity">
    <text evidence="3">Belongs to the cytochrome b560 family.</text>
</comment>
<comment type="subunit">
    <text evidence="11">Part of an enzyme complex containing four subunits: a flavoprotein, an iron-sulfur protein, plus two membrane-anchoring proteins, SdhC and SdhD. The complex can form homotrimers.</text>
</comment>
<evidence type="ECO:0000256" key="3">
    <source>
        <dbReference type="ARBA" id="ARBA00007244"/>
    </source>
</evidence>
<comment type="function">
    <text evidence="1">Membrane-anchoring subunit of succinate dehydrogenase (SDH).</text>
</comment>
<protein>
    <recommendedName>
        <fullName evidence="4">Succinate dehydrogenase cytochrome b556 subunit</fullName>
    </recommendedName>
</protein>
<dbReference type="InterPro" id="IPR000701">
    <property type="entry name" value="SuccDH_FuR_B_TM-su"/>
</dbReference>
<reference evidence="14 15" key="1">
    <citation type="submission" date="2016-08" db="EMBL/GenBank/DDBJ databases">
        <authorList>
            <person name="Seilhamer J.J."/>
        </authorList>
    </citation>
    <scope>NUCLEOTIDE SEQUENCE [LARGE SCALE GENOMIC DNA]</scope>
    <source>
        <strain evidence="14 15">P1-7</strain>
    </source>
</reference>
<feature type="transmembrane region" description="Helical" evidence="13">
    <location>
        <begin position="60"/>
        <end position="81"/>
    </location>
</feature>
<dbReference type="Pfam" id="PF01127">
    <property type="entry name" value="Sdh_cyt"/>
    <property type="match status" value="1"/>
</dbReference>
<dbReference type="NCBIfam" id="TIGR02970">
    <property type="entry name" value="succ_dehyd_cytB"/>
    <property type="match status" value="1"/>
</dbReference>
<name>A0A1C3UI78_9HYPH</name>
<dbReference type="GO" id="GO:0046872">
    <property type="term" value="F:metal ion binding"/>
    <property type="evidence" value="ECO:0007669"/>
    <property type="project" value="UniProtKB-KW"/>
</dbReference>
<dbReference type="PANTHER" id="PTHR10978:SF5">
    <property type="entry name" value="SUCCINATE DEHYDROGENASE CYTOCHROME B560 SUBUNIT, MITOCHONDRIAL"/>
    <property type="match status" value="1"/>
</dbReference>
<dbReference type="CDD" id="cd03499">
    <property type="entry name" value="SQR_TypeC_SdhC"/>
    <property type="match status" value="1"/>
</dbReference>
<sequence length="132" mass="14676">MANVTQNRPLSPHLQIYKPIPTMVMSIVHRITGGALYFGTVLVAWWLIAAATGQGYFDLVNWILGTIIGRIILFGYTWALLHHMIGGLRHFVWDLGYGFDPAVSTRMAKVTLIASICLTVLVWIIGIVIRLG</sequence>
<dbReference type="InterPro" id="IPR014314">
    <property type="entry name" value="Succ_DH_cytb556"/>
</dbReference>
<dbReference type="EMBL" id="FMAF01000002">
    <property type="protein sequence ID" value="SCB15159.1"/>
    <property type="molecule type" value="Genomic_DNA"/>
</dbReference>
<dbReference type="PANTHER" id="PTHR10978">
    <property type="entry name" value="SUCCINATE DEHYDROGENASE CYTOCHROME B560 SUBUNIT"/>
    <property type="match status" value="1"/>
</dbReference>
<comment type="cofactor">
    <cofactor evidence="12">
        <name>heme</name>
        <dbReference type="ChEBI" id="CHEBI:30413"/>
    </cofactor>
    <text evidence="12">The heme is bound between the two transmembrane subunits.</text>
</comment>
<keyword evidence="10 13" id="KW-0472">Membrane</keyword>
<keyword evidence="8 13" id="KW-1133">Transmembrane helix</keyword>
<keyword evidence="6 13" id="KW-0812">Transmembrane</keyword>
<dbReference type="RefSeq" id="WP_037196819.1">
    <property type="nucleotide sequence ID" value="NZ_FMAF01000002.1"/>
</dbReference>